<dbReference type="STRING" id="64571.A0A1Y2G6A9"/>
<dbReference type="Proteomes" id="UP000193648">
    <property type="component" value="Unassembled WGS sequence"/>
</dbReference>
<dbReference type="PANTHER" id="PTHR43730:SF1">
    <property type="entry name" value="BETA-MANNOSIDASE"/>
    <property type="match status" value="1"/>
</dbReference>
<dbReference type="SUPFAM" id="SSF51445">
    <property type="entry name" value="(Trans)glycosidases"/>
    <property type="match status" value="1"/>
</dbReference>
<feature type="domain" description="Beta-mannosidase Ig-fold" evidence="2">
    <location>
        <begin position="164"/>
        <end position="242"/>
    </location>
</feature>
<name>A0A1Y2G6A9_9FUNG</name>
<proteinExistence type="predicted"/>
<dbReference type="PANTHER" id="PTHR43730">
    <property type="entry name" value="BETA-MANNOSIDASE"/>
    <property type="match status" value="1"/>
</dbReference>
<evidence type="ECO:0000259" key="2">
    <source>
        <dbReference type="Pfam" id="PF17753"/>
    </source>
</evidence>
<reference evidence="3 4" key="1">
    <citation type="submission" date="2016-07" db="EMBL/GenBank/DDBJ databases">
        <title>Pervasive Adenine N6-methylation of Active Genes in Fungi.</title>
        <authorList>
            <consortium name="DOE Joint Genome Institute"/>
            <person name="Mondo S.J."/>
            <person name="Dannebaum R.O."/>
            <person name="Kuo R.C."/>
            <person name="Labutti K."/>
            <person name="Haridas S."/>
            <person name="Kuo A."/>
            <person name="Salamov A."/>
            <person name="Ahrendt S.R."/>
            <person name="Lipzen A."/>
            <person name="Sullivan W."/>
            <person name="Andreopoulos W.B."/>
            <person name="Clum A."/>
            <person name="Lindquist E."/>
            <person name="Daum C."/>
            <person name="Ramamoorthy G.K."/>
            <person name="Gryganskyi A."/>
            <person name="Culley D."/>
            <person name="Magnuson J.K."/>
            <person name="James T.Y."/>
            <person name="O'Malley M.A."/>
            <person name="Stajich J.E."/>
            <person name="Spatafora J.W."/>
            <person name="Visel A."/>
            <person name="Grigoriev I.V."/>
        </authorList>
    </citation>
    <scope>NUCLEOTIDE SEQUENCE [LARGE SCALE GENOMIC DNA]</scope>
    <source>
        <strain evidence="3 4">NRRL 3116</strain>
    </source>
</reference>
<dbReference type="InterPro" id="IPR013783">
    <property type="entry name" value="Ig-like_fold"/>
</dbReference>
<dbReference type="InParanoid" id="A0A1Y2G6A9"/>
<dbReference type="OrthoDB" id="2866996at2759"/>
<keyword evidence="1" id="KW-0326">Glycosidase</keyword>
<protein>
    <recommendedName>
        <fullName evidence="2">Beta-mannosidase Ig-fold domain-containing protein</fullName>
    </recommendedName>
</protein>
<dbReference type="InterPro" id="IPR017853">
    <property type="entry name" value="GH"/>
</dbReference>
<organism evidence="3 4">
    <name type="scientific">Lobosporangium transversale</name>
    <dbReference type="NCBI Taxonomy" id="64571"/>
    <lineage>
        <taxon>Eukaryota</taxon>
        <taxon>Fungi</taxon>
        <taxon>Fungi incertae sedis</taxon>
        <taxon>Mucoromycota</taxon>
        <taxon>Mortierellomycotina</taxon>
        <taxon>Mortierellomycetes</taxon>
        <taxon>Mortierellales</taxon>
        <taxon>Mortierellaceae</taxon>
        <taxon>Lobosporangium</taxon>
    </lineage>
</organism>
<dbReference type="SUPFAM" id="SSF49303">
    <property type="entry name" value="beta-Galactosidase/glucuronidase domain"/>
    <property type="match status" value="1"/>
</dbReference>
<accession>A0A1Y2G6A9</accession>
<gene>
    <name evidence="3" type="ORF">BCR41DRAFT_228265</name>
</gene>
<dbReference type="GeneID" id="33561897"/>
<dbReference type="GO" id="GO:0006516">
    <property type="term" value="P:glycoprotein catabolic process"/>
    <property type="evidence" value="ECO:0007669"/>
    <property type="project" value="TreeGrafter"/>
</dbReference>
<dbReference type="Pfam" id="PF17753">
    <property type="entry name" value="Ig_mannosidase"/>
    <property type="match status" value="1"/>
</dbReference>
<dbReference type="AlphaFoldDB" id="A0A1Y2G6A9"/>
<dbReference type="Gene3D" id="3.20.20.80">
    <property type="entry name" value="Glycosidases"/>
    <property type="match status" value="1"/>
</dbReference>
<dbReference type="InterPro" id="IPR050887">
    <property type="entry name" value="Beta-mannosidase_GH2"/>
</dbReference>
<dbReference type="InterPro" id="IPR041625">
    <property type="entry name" value="Beta-mannosidase_Ig"/>
</dbReference>
<dbReference type="Gene3D" id="2.60.40.10">
    <property type="entry name" value="Immunoglobulins"/>
    <property type="match status" value="1"/>
</dbReference>
<evidence type="ECO:0000313" key="4">
    <source>
        <dbReference type="Proteomes" id="UP000193648"/>
    </source>
</evidence>
<dbReference type="UniPathway" id="UPA00280"/>
<dbReference type="RefSeq" id="XP_021875650.1">
    <property type="nucleotide sequence ID" value="XM_022020053.1"/>
</dbReference>
<sequence>MGALYWQLNDIWPAPTWSSIEHCGRWKPLHNFMKHSFADILVSGYQLAGEHSLHIHVSNGRPVTVKGTLYIRSYNIQSGELKEQPKTCFSIKCYKEYAMKVEPSLLRVDNDDATCVIFATAIITSEGSMSEQTFEMLPLPFPCRDAFPLESLVGDPKIVVEAMKVETNEEGYYVHITLRSSELAGFVWLEWESQGEEIEGYFEENAFWILPGGSGHTLFHGKDKKNLKYIQEHNLHIKSLWDVLQCSRLLEDDILSETII</sequence>
<dbReference type="InterPro" id="IPR036156">
    <property type="entry name" value="Beta-gal/glucu_dom_sf"/>
</dbReference>
<dbReference type="GO" id="GO:0004567">
    <property type="term" value="F:beta-mannosidase activity"/>
    <property type="evidence" value="ECO:0007669"/>
    <property type="project" value="TreeGrafter"/>
</dbReference>
<evidence type="ECO:0000256" key="1">
    <source>
        <dbReference type="ARBA" id="ARBA00023295"/>
    </source>
</evidence>
<evidence type="ECO:0000313" key="3">
    <source>
        <dbReference type="EMBL" id="ORY97117.1"/>
    </source>
</evidence>
<comment type="caution">
    <text evidence="3">The sequence shown here is derived from an EMBL/GenBank/DDBJ whole genome shotgun (WGS) entry which is preliminary data.</text>
</comment>
<keyword evidence="1" id="KW-0378">Hydrolase</keyword>
<dbReference type="EMBL" id="MCFF01000073">
    <property type="protein sequence ID" value="ORY97117.1"/>
    <property type="molecule type" value="Genomic_DNA"/>
</dbReference>
<keyword evidence="4" id="KW-1185">Reference proteome</keyword>